<evidence type="ECO:0000256" key="6">
    <source>
        <dbReference type="ARBA" id="ARBA00022605"/>
    </source>
</evidence>
<comment type="similarity">
    <text evidence="2 11">Belongs to the alpha-IPM synthase/homocitrate synthase family. LeuA type 1 subfamily.</text>
</comment>
<dbReference type="CDD" id="cd07940">
    <property type="entry name" value="DRE_TIM_IPMS"/>
    <property type="match status" value="1"/>
</dbReference>
<dbReference type="Gene3D" id="3.30.160.270">
    <property type="match status" value="1"/>
</dbReference>
<comment type="subunit">
    <text evidence="11">Homodimer.</text>
</comment>
<dbReference type="InterPro" id="IPR013709">
    <property type="entry name" value="2-isopropylmalate_synth_dimer"/>
</dbReference>
<dbReference type="PROSITE" id="PS00815">
    <property type="entry name" value="AIPM_HOMOCIT_SYNTH_1"/>
    <property type="match status" value="1"/>
</dbReference>
<dbReference type="PROSITE" id="PS00816">
    <property type="entry name" value="AIPM_HOMOCIT_SYNTH_2"/>
    <property type="match status" value="1"/>
</dbReference>
<dbReference type="Gene3D" id="1.10.238.260">
    <property type="match status" value="1"/>
</dbReference>
<accession>A0A2V3WEU8</accession>
<dbReference type="InterPro" id="IPR000891">
    <property type="entry name" value="PYR_CT"/>
</dbReference>
<keyword evidence="8 11" id="KW-0479">Metal-binding</keyword>
<evidence type="ECO:0000259" key="12">
    <source>
        <dbReference type="PROSITE" id="PS50991"/>
    </source>
</evidence>
<dbReference type="FunFam" id="1.10.238.260:FF:000001">
    <property type="entry name" value="2-isopropylmalate synthase"/>
    <property type="match status" value="1"/>
</dbReference>
<dbReference type="SUPFAM" id="SSF110921">
    <property type="entry name" value="2-isopropylmalate synthase LeuA, allosteric (dimerisation) domain"/>
    <property type="match status" value="1"/>
</dbReference>
<organism evidence="13 14">
    <name type="scientific">Pseudogracilibacillus auburnensis</name>
    <dbReference type="NCBI Taxonomy" id="1494959"/>
    <lineage>
        <taxon>Bacteria</taxon>
        <taxon>Bacillati</taxon>
        <taxon>Bacillota</taxon>
        <taxon>Bacilli</taxon>
        <taxon>Bacillales</taxon>
        <taxon>Bacillaceae</taxon>
        <taxon>Pseudogracilibacillus</taxon>
    </lineage>
</organism>
<feature type="binding site" evidence="11">
    <location>
        <position position="13"/>
    </location>
    <ligand>
        <name>Mn(2+)</name>
        <dbReference type="ChEBI" id="CHEBI:29035"/>
    </ligand>
</feature>
<dbReference type="FunFam" id="3.30.160.270:FF:000003">
    <property type="entry name" value="2-isopropylmalate synthase"/>
    <property type="match status" value="1"/>
</dbReference>
<dbReference type="NCBIfam" id="NF002088">
    <property type="entry name" value="PRK00915.1-5"/>
    <property type="match status" value="1"/>
</dbReference>
<dbReference type="InterPro" id="IPR054691">
    <property type="entry name" value="LeuA/HCS_post-cat"/>
</dbReference>
<comment type="pathway">
    <text evidence="1 11">Amino-acid biosynthesis; L-leucine biosynthesis; L-leucine from 3-methyl-2-oxobutanoate: step 1/4.</text>
</comment>
<keyword evidence="14" id="KW-1185">Reference proteome</keyword>
<protein>
    <recommendedName>
        <fullName evidence="4 11">2-isopropylmalate synthase</fullName>
        <ecNumber evidence="3 11">2.3.3.13</ecNumber>
    </recommendedName>
    <alternativeName>
        <fullName evidence="11">Alpha-IPM synthase</fullName>
    </alternativeName>
    <alternativeName>
        <fullName evidence="11">Alpha-isopropylmalate synthase</fullName>
    </alternativeName>
</protein>
<evidence type="ECO:0000256" key="3">
    <source>
        <dbReference type="ARBA" id="ARBA00012973"/>
    </source>
</evidence>
<dbReference type="GO" id="GO:0003985">
    <property type="term" value="F:acetyl-CoA C-acetyltransferase activity"/>
    <property type="evidence" value="ECO:0007669"/>
    <property type="project" value="UniProtKB-UniRule"/>
</dbReference>
<dbReference type="GO" id="GO:0009098">
    <property type="term" value="P:L-leucine biosynthetic process"/>
    <property type="evidence" value="ECO:0007669"/>
    <property type="project" value="UniProtKB-UniRule"/>
</dbReference>
<keyword evidence="7 11" id="KW-0808">Transferase</keyword>
<evidence type="ECO:0000256" key="8">
    <source>
        <dbReference type="ARBA" id="ARBA00022723"/>
    </source>
</evidence>
<evidence type="ECO:0000313" key="14">
    <source>
        <dbReference type="Proteomes" id="UP000247978"/>
    </source>
</evidence>
<keyword evidence="9 11" id="KW-0464">Manganese</keyword>
<dbReference type="EC" id="2.3.3.13" evidence="3 11"/>
<evidence type="ECO:0000256" key="1">
    <source>
        <dbReference type="ARBA" id="ARBA00004689"/>
    </source>
</evidence>
<dbReference type="SUPFAM" id="SSF51569">
    <property type="entry name" value="Aldolase"/>
    <property type="match status" value="1"/>
</dbReference>
<dbReference type="InterPro" id="IPR013785">
    <property type="entry name" value="Aldolase_TIM"/>
</dbReference>
<feature type="binding site" evidence="11">
    <location>
        <position position="203"/>
    </location>
    <ligand>
        <name>Mn(2+)</name>
        <dbReference type="ChEBI" id="CHEBI:29035"/>
    </ligand>
</feature>
<dbReference type="UniPathway" id="UPA00048">
    <property type="reaction ID" value="UER00070"/>
</dbReference>
<dbReference type="InterPro" id="IPR005671">
    <property type="entry name" value="LeuA_bact_synth"/>
</dbReference>
<dbReference type="InterPro" id="IPR050073">
    <property type="entry name" value="2-IPM_HCS-like"/>
</dbReference>
<evidence type="ECO:0000313" key="13">
    <source>
        <dbReference type="EMBL" id="PXW87369.1"/>
    </source>
</evidence>
<keyword evidence="5 11" id="KW-0432">Leucine biosynthesis</keyword>
<dbReference type="Proteomes" id="UP000247978">
    <property type="component" value="Unassembled WGS sequence"/>
</dbReference>
<dbReference type="EMBL" id="QJJQ01000005">
    <property type="protein sequence ID" value="PXW87369.1"/>
    <property type="molecule type" value="Genomic_DNA"/>
</dbReference>
<dbReference type="NCBIfam" id="NF002086">
    <property type="entry name" value="PRK00915.1-3"/>
    <property type="match status" value="1"/>
</dbReference>
<dbReference type="Pfam" id="PF22617">
    <property type="entry name" value="HCS_D2"/>
    <property type="match status" value="1"/>
</dbReference>
<dbReference type="PANTHER" id="PTHR10277:SF9">
    <property type="entry name" value="2-ISOPROPYLMALATE SYNTHASE 1, CHLOROPLASTIC-RELATED"/>
    <property type="match status" value="1"/>
</dbReference>
<evidence type="ECO:0000256" key="7">
    <source>
        <dbReference type="ARBA" id="ARBA00022679"/>
    </source>
</evidence>
<dbReference type="Pfam" id="PF08502">
    <property type="entry name" value="LeuA_dimer"/>
    <property type="match status" value="1"/>
</dbReference>
<dbReference type="GO" id="GO:0005737">
    <property type="term" value="C:cytoplasm"/>
    <property type="evidence" value="ECO:0007669"/>
    <property type="project" value="UniProtKB-UniRule"/>
</dbReference>
<dbReference type="GO" id="GO:0030145">
    <property type="term" value="F:manganese ion binding"/>
    <property type="evidence" value="ECO:0007669"/>
    <property type="project" value="UniProtKB-UniRule"/>
</dbReference>
<feature type="binding site" evidence="11">
    <location>
        <position position="201"/>
    </location>
    <ligand>
        <name>Mn(2+)</name>
        <dbReference type="ChEBI" id="CHEBI:29035"/>
    </ligand>
</feature>
<dbReference type="AlphaFoldDB" id="A0A2V3WEU8"/>
<feature type="domain" description="Pyruvate carboxyltransferase" evidence="12">
    <location>
        <begin position="4"/>
        <end position="266"/>
    </location>
</feature>
<gene>
    <name evidence="11" type="primary">leuA</name>
    <name evidence="13" type="ORF">DFR56_1057</name>
</gene>
<evidence type="ECO:0000256" key="2">
    <source>
        <dbReference type="ARBA" id="ARBA00009396"/>
    </source>
</evidence>
<evidence type="ECO:0000256" key="5">
    <source>
        <dbReference type="ARBA" id="ARBA00022430"/>
    </source>
</evidence>
<sequence length="523" mass="57542">MSKIQIFDTTLRDGEQSPGVNLNKLEKLEIAKQLERFGVDRMEAGFPASSKGDFEAVKMIADTIKGTSVTGLARSVKSDIDAAWEALKGADEPCLHVFLATSPIHMTYKLKKSPDEVIDLAVNMVRYASEKFSQVQWSAEDASRSDLAFLAQIIERVIDAGATVINLPDTVGYATPDEYGKMFKYMKENVPNIDRAILSCHCHNDLGLAVANSISAVENGVKQIEGTINGIGERAGNASLEELAVAFQIRSDRYPYETNLKLSEIKRTSDLVSKLTGMQIQANKAIVGKNAFAHESGIHQDGVLKHAETYEIITPELIGLSSNVLFLGKHSGRHAFNDKVKEMGYELTDEKLKEAFEQFKLLTDRKKEVTDDDLFTILTEIQTDSSSVDKYELEMFQVQYGSNNIPTATVVLKTPEHTIIQEACTGSGSVEALYATLDKLISEELEVVDYQISSVGGGKDALAQSNVQLLVNGEQMNGRGSAQDVIEASANAFLNAVNRYVIQKQTNINNNSAITKRRIKRTE</sequence>
<evidence type="ECO:0000256" key="10">
    <source>
        <dbReference type="ARBA" id="ARBA00023304"/>
    </source>
</evidence>
<dbReference type="NCBIfam" id="NF002085">
    <property type="entry name" value="PRK00915.1-2"/>
    <property type="match status" value="1"/>
</dbReference>
<name>A0A2V3WEU8_9BACI</name>
<dbReference type="NCBIfam" id="TIGR00973">
    <property type="entry name" value="leuA_bact"/>
    <property type="match status" value="1"/>
</dbReference>
<dbReference type="PROSITE" id="PS50991">
    <property type="entry name" value="PYR_CT"/>
    <property type="match status" value="1"/>
</dbReference>
<keyword evidence="10 11" id="KW-0100">Branched-chain amino acid biosynthesis</keyword>
<dbReference type="SMART" id="SM00917">
    <property type="entry name" value="LeuA_dimer"/>
    <property type="match status" value="1"/>
</dbReference>
<keyword evidence="6 11" id="KW-0028">Amino-acid biosynthesis</keyword>
<proteinExistence type="inferred from homology"/>
<dbReference type="InterPro" id="IPR036230">
    <property type="entry name" value="LeuA_allosteric_dom_sf"/>
</dbReference>
<dbReference type="PANTHER" id="PTHR10277">
    <property type="entry name" value="HOMOCITRATE SYNTHASE-RELATED"/>
    <property type="match status" value="1"/>
</dbReference>
<keyword evidence="11" id="KW-0963">Cytoplasm</keyword>
<evidence type="ECO:0000256" key="11">
    <source>
        <dbReference type="HAMAP-Rule" id="MF_01025"/>
    </source>
</evidence>
<dbReference type="FunFam" id="3.20.20.70:FF:000010">
    <property type="entry name" value="2-isopropylmalate synthase"/>
    <property type="match status" value="1"/>
</dbReference>
<dbReference type="InterPro" id="IPR002034">
    <property type="entry name" value="AIPM/Hcit_synth_CS"/>
</dbReference>
<comment type="function">
    <text evidence="11">Catalyzes the condensation of the acetyl group of acetyl-CoA with 3-methyl-2-oxobutanoate (2-ketoisovalerate) to form 3-carboxy-3-hydroxy-4-methylpentanoate (2-isopropylmalate).</text>
</comment>
<comment type="catalytic activity">
    <reaction evidence="11">
        <text>3-methyl-2-oxobutanoate + acetyl-CoA + H2O = (2S)-2-isopropylmalate + CoA + H(+)</text>
        <dbReference type="Rhea" id="RHEA:21524"/>
        <dbReference type="ChEBI" id="CHEBI:1178"/>
        <dbReference type="ChEBI" id="CHEBI:11851"/>
        <dbReference type="ChEBI" id="CHEBI:15377"/>
        <dbReference type="ChEBI" id="CHEBI:15378"/>
        <dbReference type="ChEBI" id="CHEBI:57287"/>
        <dbReference type="ChEBI" id="CHEBI:57288"/>
        <dbReference type="EC" id="2.3.3.13"/>
    </reaction>
</comment>
<evidence type="ECO:0000256" key="9">
    <source>
        <dbReference type="ARBA" id="ARBA00023211"/>
    </source>
</evidence>
<comment type="cofactor">
    <cofactor evidence="11">
        <name>Mn(2+)</name>
        <dbReference type="ChEBI" id="CHEBI:29035"/>
    </cofactor>
</comment>
<dbReference type="Pfam" id="PF00682">
    <property type="entry name" value="HMGL-like"/>
    <property type="match status" value="1"/>
</dbReference>
<dbReference type="HAMAP" id="MF_01025">
    <property type="entry name" value="LeuA_type1"/>
    <property type="match status" value="1"/>
</dbReference>
<feature type="region of interest" description="Regulatory domain" evidence="11">
    <location>
        <begin position="392"/>
        <end position="523"/>
    </location>
</feature>
<feature type="binding site" evidence="11">
    <location>
        <position position="237"/>
    </location>
    <ligand>
        <name>Mn(2+)</name>
        <dbReference type="ChEBI" id="CHEBI:29035"/>
    </ligand>
</feature>
<dbReference type="GO" id="GO:0003852">
    <property type="term" value="F:2-isopropylmalate synthase activity"/>
    <property type="evidence" value="ECO:0007669"/>
    <property type="project" value="UniProtKB-UniRule"/>
</dbReference>
<evidence type="ECO:0000256" key="4">
    <source>
        <dbReference type="ARBA" id="ARBA00018198"/>
    </source>
</evidence>
<dbReference type="Gene3D" id="3.20.20.70">
    <property type="entry name" value="Aldolase class I"/>
    <property type="match status" value="1"/>
</dbReference>
<reference evidence="13 14" key="1">
    <citation type="submission" date="2018-05" db="EMBL/GenBank/DDBJ databases">
        <title>Genomic Encyclopedia of Type Strains, Phase IV (KMG-IV): sequencing the most valuable type-strain genomes for metagenomic binning, comparative biology and taxonomic classification.</title>
        <authorList>
            <person name="Goeker M."/>
        </authorList>
    </citation>
    <scope>NUCLEOTIDE SEQUENCE [LARGE SCALE GENOMIC DNA]</scope>
    <source>
        <strain evidence="13 14">DSM 28556</strain>
    </source>
</reference>
<comment type="caution">
    <text evidence="13">The sequence shown here is derived from an EMBL/GenBank/DDBJ whole genome shotgun (WGS) entry which is preliminary data.</text>
</comment>